<feature type="chain" id="PRO_5027087197" evidence="3">
    <location>
        <begin position="26"/>
        <end position="501"/>
    </location>
</feature>
<keyword evidence="2 5" id="KW-0378">Hydrolase</keyword>
<dbReference type="SUPFAM" id="SSF53649">
    <property type="entry name" value="Alkaline phosphatase-like"/>
    <property type="match status" value="1"/>
</dbReference>
<dbReference type="CDD" id="cd16031">
    <property type="entry name" value="G6S_like"/>
    <property type="match status" value="1"/>
</dbReference>
<dbReference type="GO" id="GO:0046872">
    <property type="term" value="F:metal ion binding"/>
    <property type="evidence" value="ECO:0007669"/>
    <property type="project" value="UniProtKB-KW"/>
</dbReference>
<dbReference type="InterPro" id="IPR000917">
    <property type="entry name" value="Sulfatase_N"/>
</dbReference>
<evidence type="ECO:0000313" key="6">
    <source>
        <dbReference type="Proteomes" id="UP000464954"/>
    </source>
</evidence>
<proteinExistence type="predicted"/>
<accession>A0A6P1M667</accession>
<feature type="domain" description="Sulfatase N-terminal" evidence="4">
    <location>
        <begin position="31"/>
        <end position="393"/>
    </location>
</feature>
<evidence type="ECO:0000256" key="2">
    <source>
        <dbReference type="ARBA" id="ARBA00022801"/>
    </source>
</evidence>
<dbReference type="Pfam" id="PF00884">
    <property type="entry name" value="Sulfatase"/>
    <property type="match status" value="1"/>
</dbReference>
<evidence type="ECO:0000259" key="4">
    <source>
        <dbReference type="Pfam" id="PF00884"/>
    </source>
</evidence>
<dbReference type="Gene3D" id="3.40.720.10">
    <property type="entry name" value="Alkaline Phosphatase, subunit A"/>
    <property type="match status" value="1"/>
</dbReference>
<dbReference type="AlphaFoldDB" id="A0A6P1M667"/>
<gene>
    <name evidence="5" type="ORF">GT409_11645</name>
</gene>
<organism evidence="5 6">
    <name type="scientific">Tichowtungia aerotolerans</name>
    <dbReference type="NCBI Taxonomy" id="2697043"/>
    <lineage>
        <taxon>Bacteria</taxon>
        <taxon>Pseudomonadati</taxon>
        <taxon>Kiritimatiellota</taxon>
        <taxon>Tichowtungiia</taxon>
        <taxon>Tichowtungiales</taxon>
        <taxon>Tichowtungiaceae</taxon>
        <taxon>Tichowtungia</taxon>
    </lineage>
</organism>
<sequence length="501" mass="57219">MKKSGKIRYKTVAAMIGLVVGLGQAAAEKKPNILYIMADDQRYDTLGCTGNPVLKTPNIDRLAEQGVSFSKAFATTPICCVSRVSVLTGQYARRHGVHDFFTQVPDLGKTYPGILQQNGYYTGFIGKWGTDEQNQEYFQRVSSFFDFWGGSMHQSNYWHERDCRFVKNNGTTDRTEFQCDCPPDARGAKGEQTRVGRKNIQDPIHQEIHVIPQKVEQFLSQRDADKPFCLSISLKAPHGPWGDYADEVKHLFEGVALPVKASVDVTDAENRPDFLKNSLMNPQRGSKLVRDPKMLQEEMRHYYRLIAGIDICMGKILASLKEHDVDDNTVIIYTSDHGHFLGEHGFDGKWLLYEESAHIPMILYDPRNPVQAQTSDELALLIDMAPTMLDLAEIKVPKDMQGKSLLLQLTDPAQPLRDSFFMEHLYGHGPKPPNHIERSEGVRTRRWKYINYIDQSGPQSEELYDLENDPMEMHNLAGNPEFTVQFKKISSQWRRYREELK</sequence>
<reference evidence="5 6" key="1">
    <citation type="submission" date="2020-01" db="EMBL/GenBank/DDBJ databases">
        <title>Ponticoccus aerotolerans gen. nov., sp. nov., an anaerobic bacterium and proposal of Ponticoccusceae fam. nov., Ponticoccusles ord. nov. and Ponticoccuse classis nov. in the phylum Kiritimatiellaeota.</title>
        <authorList>
            <person name="Zhou L.Y."/>
            <person name="Du Z.J."/>
        </authorList>
    </citation>
    <scope>NUCLEOTIDE SEQUENCE [LARGE SCALE GENOMIC DNA]</scope>
    <source>
        <strain evidence="5 6">S-5007</strain>
    </source>
</reference>
<evidence type="ECO:0000256" key="1">
    <source>
        <dbReference type="ARBA" id="ARBA00022723"/>
    </source>
</evidence>
<dbReference type="RefSeq" id="WP_160629249.1">
    <property type="nucleotide sequence ID" value="NZ_CP047593.1"/>
</dbReference>
<dbReference type="InterPro" id="IPR017850">
    <property type="entry name" value="Alkaline_phosphatase_core_sf"/>
</dbReference>
<dbReference type="PANTHER" id="PTHR45953:SF1">
    <property type="entry name" value="IDURONATE 2-SULFATASE"/>
    <property type="match status" value="1"/>
</dbReference>
<dbReference type="GO" id="GO:0016740">
    <property type="term" value="F:transferase activity"/>
    <property type="evidence" value="ECO:0007669"/>
    <property type="project" value="UniProtKB-KW"/>
</dbReference>
<evidence type="ECO:0000256" key="3">
    <source>
        <dbReference type="SAM" id="SignalP"/>
    </source>
</evidence>
<keyword evidence="3" id="KW-0732">Signal</keyword>
<keyword evidence="6" id="KW-1185">Reference proteome</keyword>
<dbReference type="Proteomes" id="UP000464954">
    <property type="component" value="Chromosome"/>
</dbReference>
<feature type="signal peptide" evidence="3">
    <location>
        <begin position="1"/>
        <end position="25"/>
    </location>
</feature>
<dbReference type="KEGG" id="taer:GT409_11645"/>
<dbReference type="EMBL" id="CP047593">
    <property type="protein sequence ID" value="QHI70070.1"/>
    <property type="molecule type" value="Genomic_DNA"/>
</dbReference>
<dbReference type="GO" id="GO:0008484">
    <property type="term" value="F:sulfuric ester hydrolase activity"/>
    <property type="evidence" value="ECO:0007669"/>
    <property type="project" value="TreeGrafter"/>
</dbReference>
<keyword evidence="5" id="KW-0808">Transferase</keyword>
<dbReference type="GO" id="GO:0005737">
    <property type="term" value="C:cytoplasm"/>
    <property type="evidence" value="ECO:0007669"/>
    <property type="project" value="TreeGrafter"/>
</dbReference>
<dbReference type="PANTHER" id="PTHR45953">
    <property type="entry name" value="IDURONATE 2-SULFATASE"/>
    <property type="match status" value="1"/>
</dbReference>
<protein>
    <submittedName>
        <fullName evidence="5">Sulfatase-like hydrolase/transferase</fullName>
    </submittedName>
</protein>
<keyword evidence="1" id="KW-0479">Metal-binding</keyword>
<name>A0A6P1M667_9BACT</name>
<evidence type="ECO:0000313" key="5">
    <source>
        <dbReference type="EMBL" id="QHI70070.1"/>
    </source>
</evidence>